<reference evidence="1" key="1">
    <citation type="submission" date="2019-12" db="EMBL/GenBank/DDBJ databases">
        <title>Genome sequence of Babesia ovis.</title>
        <authorList>
            <person name="Yamagishi J."/>
            <person name="Sevinc F."/>
            <person name="Xuan X."/>
        </authorList>
    </citation>
    <scope>NUCLEOTIDE SEQUENCE</scope>
    <source>
        <strain evidence="1">Selcuk</strain>
    </source>
</reference>
<comment type="caution">
    <text evidence="1">The sequence shown here is derived from an EMBL/GenBank/DDBJ whole genome shotgun (WGS) entry which is preliminary data.</text>
</comment>
<dbReference type="EMBL" id="BLIY01000007">
    <property type="protein sequence ID" value="GFE53597.1"/>
    <property type="molecule type" value="Genomic_DNA"/>
</dbReference>
<name>A0A9W5TBV5_BABOV</name>
<organism evidence="1 2">
    <name type="scientific">Babesia ovis</name>
    <dbReference type="NCBI Taxonomy" id="5869"/>
    <lineage>
        <taxon>Eukaryota</taxon>
        <taxon>Sar</taxon>
        <taxon>Alveolata</taxon>
        <taxon>Apicomplexa</taxon>
        <taxon>Aconoidasida</taxon>
        <taxon>Piroplasmida</taxon>
        <taxon>Babesiidae</taxon>
        <taxon>Babesia</taxon>
    </lineage>
</organism>
<sequence>MFDYNVQSFMRLLRDGIFQDDDELRAVFTGFQRYLGHLQPVDIVDILELACNRDIRENDEGIDLVLLLLCEMNHRMLSKNSCMFSLQQTNRICRVLLKMKFNRSTSLIWDLDRSNIVDAGCNSGFIIGNRNTPTKRQMQPDSAHIIASIDNDQRLSSNLDDASNNYLNVTSSKSGIPADGVLDFLHSSQRVKVPICESVYHLNAEPMACSSCCSKYGQLLQLEGYDHLALLIVLLGRSIVKQINKIKHRHENAVIGYIQLSAHYNTTVNSHFLGTILAQHQAALLCSRSLRNIAIVLQVMKKSKLRTGFLRTRLLARLADKDVFVNLCNREGNVATLLVSFSHLVGGIISNNALTINPDITRLGVNILQYVVQNHERLFNATSETHMAAITGARGNLHMLLMYLRSKYKNLTQHFDSTQLDILDCITASCAAEYSMDFRTSDLHKQVASVLQAVGVETQNEVPIGPHMCDLVLKRKKVVVEIDGPYHFQTALNPR</sequence>
<protein>
    <recommendedName>
        <fullName evidence="3">RAP domain-containing protein</fullName>
    </recommendedName>
</protein>
<proteinExistence type="predicted"/>
<dbReference type="Proteomes" id="UP001057455">
    <property type="component" value="Unassembled WGS sequence"/>
</dbReference>
<evidence type="ECO:0008006" key="3">
    <source>
        <dbReference type="Google" id="ProtNLM"/>
    </source>
</evidence>
<evidence type="ECO:0000313" key="2">
    <source>
        <dbReference type="Proteomes" id="UP001057455"/>
    </source>
</evidence>
<dbReference type="AlphaFoldDB" id="A0A9W5TBV5"/>
<keyword evidence="2" id="KW-1185">Reference proteome</keyword>
<dbReference type="Gene3D" id="3.40.960.10">
    <property type="entry name" value="VSR Endonuclease"/>
    <property type="match status" value="1"/>
</dbReference>
<evidence type="ECO:0000313" key="1">
    <source>
        <dbReference type="EMBL" id="GFE53597.1"/>
    </source>
</evidence>
<gene>
    <name evidence="1" type="ORF">BaOVIS_010010</name>
</gene>
<accession>A0A9W5TBV5</accession>
<dbReference type="OrthoDB" id="385235at2759"/>